<protein>
    <recommendedName>
        <fullName evidence="3">Encoded protein</fullName>
    </recommendedName>
</protein>
<accession>A0ABQ7H0M4</accession>
<evidence type="ECO:0008006" key="3">
    <source>
        <dbReference type="Google" id="ProtNLM"/>
    </source>
</evidence>
<gene>
    <name evidence="1" type="ORF">DUNSADRAFT_16950</name>
</gene>
<name>A0ABQ7H0M4_DUNSA</name>
<proteinExistence type="predicted"/>
<organism evidence="1 2">
    <name type="scientific">Dunaliella salina</name>
    <name type="common">Green alga</name>
    <name type="synonym">Protococcus salinus</name>
    <dbReference type="NCBI Taxonomy" id="3046"/>
    <lineage>
        <taxon>Eukaryota</taxon>
        <taxon>Viridiplantae</taxon>
        <taxon>Chlorophyta</taxon>
        <taxon>core chlorophytes</taxon>
        <taxon>Chlorophyceae</taxon>
        <taxon>CS clade</taxon>
        <taxon>Chlamydomonadales</taxon>
        <taxon>Dunaliellaceae</taxon>
        <taxon>Dunaliella</taxon>
    </lineage>
</organism>
<evidence type="ECO:0000313" key="1">
    <source>
        <dbReference type="EMBL" id="KAF5840402.1"/>
    </source>
</evidence>
<sequence length="97" mass="10873">MSLLDVRQQSAADFQTLRCSALPTAWPHNPWMTLECATIGPWHRCGAPGCPRPWFRHREAPRISVCLRYSSPSPGETYEMCSACARSTIYGDLWGAC</sequence>
<keyword evidence="2" id="KW-1185">Reference proteome</keyword>
<dbReference type="Proteomes" id="UP000815325">
    <property type="component" value="Unassembled WGS sequence"/>
</dbReference>
<reference evidence="1" key="1">
    <citation type="submission" date="2017-08" db="EMBL/GenBank/DDBJ databases">
        <authorList>
            <person name="Polle J.E."/>
            <person name="Barry K."/>
            <person name="Cushman J."/>
            <person name="Schmutz J."/>
            <person name="Tran D."/>
            <person name="Hathwaick L.T."/>
            <person name="Yim W.C."/>
            <person name="Jenkins J."/>
            <person name="Mckie-Krisberg Z.M."/>
            <person name="Prochnik S."/>
            <person name="Lindquist E."/>
            <person name="Dockter R.B."/>
            <person name="Adam C."/>
            <person name="Molina H."/>
            <person name="Bunkerborg J."/>
            <person name="Jin E."/>
            <person name="Buchheim M."/>
            <person name="Magnuson J."/>
        </authorList>
    </citation>
    <scope>NUCLEOTIDE SEQUENCE</scope>
    <source>
        <strain evidence="1">CCAP 19/18</strain>
    </source>
</reference>
<dbReference type="EMBL" id="MU069515">
    <property type="protein sequence ID" value="KAF5840402.1"/>
    <property type="molecule type" value="Genomic_DNA"/>
</dbReference>
<comment type="caution">
    <text evidence="1">The sequence shown here is derived from an EMBL/GenBank/DDBJ whole genome shotgun (WGS) entry which is preliminary data.</text>
</comment>
<evidence type="ECO:0000313" key="2">
    <source>
        <dbReference type="Proteomes" id="UP000815325"/>
    </source>
</evidence>